<evidence type="ECO:0000256" key="1">
    <source>
        <dbReference type="SAM" id="MobiDB-lite"/>
    </source>
</evidence>
<protein>
    <recommendedName>
        <fullName evidence="4">Peptide ABC transporter permease</fullName>
    </recommendedName>
</protein>
<feature type="compositionally biased region" description="Basic residues" evidence="1">
    <location>
        <begin position="11"/>
        <end position="22"/>
    </location>
</feature>
<evidence type="ECO:0000313" key="2">
    <source>
        <dbReference type="EMBL" id="NMM98809.1"/>
    </source>
</evidence>
<dbReference type="EMBL" id="JAAIIG010000008">
    <property type="protein sequence ID" value="NMM98809.1"/>
    <property type="molecule type" value="Genomic_DNA"/>
</dbReference>
<organism evidence="2 3">
    <name type="scientific">Bifidobacterium olomucense</name>
    <dbReference type="NCBI Taxonomy" id="2675324"/>
    <lineage>
        <taxon>Bacteria</taxon>
        <taxon>Bacillati</taxon>
        <taxon>Actinomycetota</taxon>
        <taxon>Actinomycetes</taxon>
        <taxon>Bifidobacteriales</taxon>
        <taxon>Bifidobacteriaceae</taxon>
        <taxon>Bifidobacterium</taxon>
    </lineage>
</organism>
<sequence length="216" mass="23139">MRTTVPGRPAGPKKRKLSKKKRAMYRRRRIVAALIVLVGLALIGTCVYSLGRGIGAINTLIHHDDIYAISRDAVPTPKKVSSVKDCTAKDVSLELSSKSQSVGVGGSLDFTATIVYEGSGSCLIDGSDAGRVLTITSGNDTIYRSDLCAADSRMLLMAKGDKDARTLTWNTDANGSLAECTDEDTWARVNAGTYVAQLSLKDHPKVTSDKVVFTVE</sequence>
<name>A0A7Y0HY75_9BIFI</name>
<comment type="caution">
    <text evidence="2">The sequence shown here is derived from an EMBL/GenBank/DDBJ whole genome shotgun (WGS) entry which is preliminary data.</text>
</comment>
<evidence type="ECO:0008006" key="4">
    <source>
        <dbReference type="Google" id="ProtNLM"/>
    </source>
</evidence>
<keyword evidence="3" id="KW-1185">Reference proteome</keyword>
<gene>
    <name evidence="2" type="ORF">G1C97_1767</name>
</gene>
<feature type="region of interest" description="Disordered" evidence="1">
    <location>
        <begin position="1"/>
        <end position="22"/>
    </location>
</feature>
<evidence type="ECO:0000313" key="3">
    <source>
        <dbReference type="Proteomes" id="UP000543419"/>
    </source>
</evidence>
<reference evidence="2 3" key="1">
    <citation type="submission" date="2020-02" db="EMBL/GenBank/DDBJ databases">
        <title>Characterization of phylogenetic diversity of novel bifidobacterial species isolated in Czech ZOOs.</title>
        <authorList>
            <person name="Lugli G.A."/>
            <person name="Vera N.B."/>
            <person name="Ventura M."/>
        </authorList>
    </citation>
    <scope>NUCLEOTIDE SEQUENCE [LARGE SCALE GENOMIC DNA]</scope>
    <source>
        <strain evidence="2 3">DSM 109959</strain>
    </source>
</reference>
<accession>A0A7Y0HY75</accession>
<dbReference type="AlphaFoldDB" id="A0A7Y0HY75"/>
<dbReference type="Proteomes" id="UP000543419">
    <property type="component" value="Unassembled WGS sequence"/>
</dbReference>
<proteinExistence type="predicted"/>